<accession>A0ABR8SN25</accession>
<feature type="transmembrane region" description="Helical" evidence="1">
    <location>
        <begin position="7"/>
        <end position="27"/>
    </location>
</feature>
<evidence type="ECO:0000256" key="1">
    <source>
        <dbReference type="SAM" id="Phobius"/>
    </source>
</evidence>
<evidence type="ECO:0000313" key="3">
    <source>
        <dbReference type="Proteomes" id="UP000603641"/>
    </source>
</evidence>
<dbReference type="Proteomes" id="UP000603641">
    <property type="component" value="Unassembled WGS sequence"/>
</dbReference>
<feature type="transmembrane region" description="Helical" evidence="1">
    <location>
        <begin position="150"/>
        <end position="172"/>
    </location>
</feature>
<keyword evidence="1" id="KW-0812">Transmembrane</keyword>
<keyword evidence="1" id="KW-0472">Membrane</keyword>
<reference evidence="2 3" key="1">
    <citation type="submission" date="2020-08" db="EMBL/GenBank/DDBJ databases">
        <title>A Genomic Blueprint of the Chicken Gut Microbiome.</title>
        <authorList>
            <person name="Gilroy R."/>
            <person name="Ravi A."/>
            <person name="Getino M."/>
            <person name="Pursley I."/>
            <person name="Horton D.L."/>
            <person name="Alikhan N.-F."/>
            <person name="Baker D."/>
            <person name="Gharbi K."/>
            <person name="Hall N."/>
            <person name="Watson M."/>
            <person name="Adriaenssens E.M."/>
            <person name="Foster-Nyarko E."/>
            <person name="Jarju S."/>
            <person name="Secka A."/>
            <person name="Antonio M."/>
            <person name="Oren A."/>
            <person name="Chaudhuri R."/>
            <person name="La Ragione R.M."/>
            <person name="Hildebrand F."/>
            <person name="Pallen M.J."/>
        </authorList>
    </citation>
    <scope>NUCLEOTIDE SEQUENCE [LARGE SCALE GENOMIC DNA]</scope>
    <source>
        <strain evidence="2 3">Sa2CUA10</strain>
    </source>
</reference>
<dbReference type="EMBL" id="JACSQM010000005">
    <property type="protein sequence ID" value="MBD7964898.1"/>
    <property type="molecule type" value="Genomic_DNA"/>
</dbReference>
<keyword evidence="1" id="KW-1133">Transmembrane helix</keyword>
<name>A0ABR8SN25_9BACL</name>
<proteinExistence type="predicted"/>
<organism evidence="2 3">
    <name type="scientific">Fictibacillus norfolkensis</name>
    <dbReference type="NCBI Taxonomy" id="2762233"/>
    <lineage>
        <taxon>Bacteria</taxon>
        <taxon>Bacillati</taxon>
        <taxon>Bacillota</taxon>
        <taxon>Bacilli</taxon>
        <taxon>Bacillales</taxon>
        <taxon>Fictibacillaceae</taxon>
        <taxon>Fictibacillus</taxon>
    </lineage>
</organism>
<sequence length="316" mass="36087">MSGIVTRIISAMASMGVFLVYLISSILKDGNVGEIIAIAFWLGIVGFIITLVYGSIISIFIEWLLKLIKIDHKYLYYILFIVLHALGGSITHSIFPLLGNIVALFYAIFYLLLKNNKTKEVLYSLAVLVVFISNGIWLESKFNRSSDLSFGYLWNLYTAILIGAVIIIIVGLKCLKTETWIKSIIMGVSIAVVTLPSVFIITTIQKQVHHSFEQDKELYQLYKEIKKEKPEFLFDPVRSFENGYTLSLAIMKKEDTQPSSKKVLEFVEWLPKREEGYYLQIYYEEEFLYLTLDSMNNIIECDNPNAAKSMCSKLAE</sequence>
<protein>
    <submittedName>
        <fullName evidence="2">Uncharacterized protein</fullName>
    </submittedName>
</protein>
<feature type="transmembrane region" description="Helical" evidence="1">
    <location>
        <begin position="74"/>
        <end position="91"/>
    </location>
</feature>
<feature type="transmembrane region" description="Helical" evidence="1">
    <location>
        <begin position="184"/>
        <end position="204"/>
    </location>
</feature>
<evidence type="ECO:0000313" key="2">
    <source>
        <dbReference type="EMBL" id="MBD7964898.1"/>
    </source>
</evidence>
<gene>
    <name evidence="2" type="ORF">H9648_12615</name>
</gene>
<feature type="transmembrane region" description="Helical" evidence="1">
    <location>
        <begin position="39"/>
        <end position="65"/>
    </location>
</feature>
<keyword evidence="3" id="KW-1185">Reference proteome</keyword>
<comment type="caution">
    <text evidence="2">The sequence shown here is derived from an EMBL/GenBank/DDBJ whole genome shotgun (WGS) entry which is preliminary data.</text>
</comment>
<dbReference type="RefSeq" id="WP_191754173.1">
    <property type="nucleotide sequence ID" value="NZ_JACSQM010000005.1"/>
</dbReference>
<feature type="transmembrane region" description="Helical" evidence="1">
    <location>
        <begin position="120"/>
        <end position="138"/>
    </location>
</feature>